<reference evidence="2 3" key="2">
    <citation type="journal article" date="2016" name="Sci. Rep.">
        <title>A novel serine protease, Sep1, from Bacillus firmus DS-1 has nematicidal activity and degrades multiple intestinal-associated nematode proteins.</title>
        <authorList>
            <person name="Geng C."/>
            <person name="Nie X."/>
            <person name="Tang Z."/>
            <person name="Zhang Y."/>
            <person name="Lin J."/>
            <person name="Sun M."/>
            <person name="Peng D."/>
        </authorList>
    </citation>
    <scope>NUCLEOTIDE SEQUENCE [LARGE SCALE GENOMIC DNA]</scope>
    <source>
        <strain evidence="2 3">DS1</strain>
    </source>
</reference>
<dbReference type="PROSITE" id="PS50943">
    <property type="entry name" value="HTH_CROC1"/>
    <property type="match status" value="1"/>
</dbReference>
<sequence>MFNNKIDYWMDKKGLKNKYIAKICGVSETTFSKWRQNKTQPDLQYAALIANALHITVDELIYGENKE</sequence>
<name>W7KZU3_CYTFI</name>
<proteinExistence type="predicted"/>
<dbReference type="eggNOG" id="COG1476">
    <property type="taxonomic scope" value="Bacteria"/>
</dbReference>
<evidence type="ECO:0000259" key="1">
    <source>
        <dbReference type="PROSITE" id="PS50943"/>
    </source>
</evidence>
<organism evidence="2 3">
    <name type="scientific">Cytobacillus firmus DS1</name>
    <dbReference type="NCBI Taxonomy" id="1307436"/>
    <lineage>
        <taxon>Bacteria</taxon>
        <taxon>Bacillati</taxon>
        <taxon>Bacillota</taxon>
        <taxon>Bacilli</taxon>
        <taxon>Bacillales</taxon>
        <taxon>Bacillaceae</taxon>
        <taxon>Cytobacillus</taxon>
    </lineage>
</organism>
<dbReference type="CDD" id="cd00093">
    <property type="entry name" value="HTH_XRE"/>
    <property type="match status" value="1"/>
</dbReference>
<evidence type="ECO:0000313" key="3">
    <source>
        <dbReference type="Proteomes" id="UP000019270"/>
    </source>
</evidence>
<dbReference type="InterPro" id="IPR001387">
    <property type="entry name" value="Cro/C1-type_HTH"/>
</dbReference>
<dbReference type="GO" id="GO:0003677">
    <property type="term" value="F:DNA binding"/>
    <property type="evidence" value="ECO:0007669"/>
    <property type="project" value="InterPro"/>
</dbReference>
<comment type="caution">
    <text evidence="2">The sequence shown here is derived from an EMBL/GenBank/DDBJ whole genome shotgun (WGS) entry which is preliminary data.</text>
</comment>
<accession>W7KZU3</accession>
<dbReference type="Gene3D" id="1.10.260.40">
    <property type="entry name" value="lambda repressor-like DNA-binding domains"/>
    <property type="match status" value="1"/>
</dbReference>
<dbReference type="SMART" id="SM00530">
    <property type="entry name" value="HTH_XRE"/>
    <property type="match status" value="1"/>
</dbReference>
<dbReference type="OrthoDB" id="9812495at2"/>
<protein>
    <submittedName>
        <fullName evidence="2">XRE family transcriptional regulator</fullName>
    </submittedName>
</protein>
<dbReference type="AlphaFoldDB" id="W7KZU3"/>
<dbReference type="PATRIC" id="fig|1307436.3.peg.5260"/>
<dbReference type="RefSeq" id="WP_035333640.1">
    <property type="nucleotide sequence ID" value="NZ_APVL01000053.1"/>
</dbReference>
<evidence type="ECO:0000313" key="2">
    <source>
        <dbReference type="EMBL" id="EWG08342.1"/>
    </source>
</evidence>
<reference evidence="3" key="1">
    <citation type="submission" date="2013-03" db="EMBL/GenBank/DDBJ databases">
        <title>Draft genome sequence of Bacillus firmus DS1.</title>
        <authorList>
            <person name="Peng D."/>
            <person name="Zhu L."/>
            <person name="Sun M."/>
        </authorList>
    </citation>
    <scope>NUCLEOTIDE SEQUENCE [LARGE SCALE GENOMIC DNA]</scope>
    <source>
        <strain evidence="3">DS1</strain>
    </source>
</reference>
<feature type="domain" description="HTH cro/C1-type" evidence="1">
    <location>
        <begin position="6"/>
        <end position="60"/>
    </location>
</feature>
<dbReference type="Pfam" id="PF01381">
    <property type="entry name" value="HTH_3"/>
    <property type="match status" value="1"/>
</dbReference>
<gene>
    <name evidence="2" type="ORF">PBF_24743</name>
</gene>
<dbReference type="Proteomes" id="UP000019270">
    <property type="component" value="Unassembled WGS sequence"/>
</dbReference>
<dbReference type="SUPFAM" id="SSF47413">
    <property type="entry name" value="lambda repressor-like DNA-binding domains"/>
    <property type="match status" value="1"/>
</dbReference>
<dbReference type="EMBL" id="APVL01000053">
    <property type="protein sequence ID" value="EWG08342.1"/>
    <property type="molecule type" value="Genomic_DNA"/>
</dbReference>
<dbReference type="InterPro" id="IPR010982">
    <property type="entry name" value="Lambda_DNA-bd_dom_sf"/>
</dbReference>